<dbReference type="InterPro" id="IPR050492">
    <property type="entry name" value="Bact_metal-bind_prot9"/>
</dbReference>
<dbReference type="GO" id="GO:0046872">
    <property type="term" value="F:metal ion binding"/>
    <property type="evidence" value="ECO:0007669"/>
    <property type="project" value="InterPro"/>
</dbReference>
<evidence type="ECO:0000256" key="4">
    <source>
        <dbReference type="SAM" id="SignalP"/>
    </source>
</evidence>
<organism evidence="5 6">
    <name type="scientific">Mailhella massiliensis</name>
    <dbReference type="NCBI Taxonomy" id="1903261"/>
    <lineage>
        <taxon>Bacteria</taxon>
        <taxon>Pseudomonadati</taxon>
        <taxon>Thermodesulfobacteriota</taxon>
        <taxon>Desulfovibrionia</taxon>
        <taxon>Desulfovibrionales</taxon>
        <taxon>Desulfovibrionaceae</taxon>
        <taxon>Mailhella</taxon>
    </lineage>
</organism>
<dbReference type="InterPro" id="IPR006127">
    <property type="entry name" value="ZnuA-like"/>
</dbReference>
<feature type="signal peptide" evidence="4">
    <location>
        <begin position="1"/>
        <end position="21"/>
    </location>
</feature>
<keyword evidence="3 4" id="KW-0732">Signal</keyword>
<comment type="similarity">
    <text evidence="1">Belongs to the bacterial solute-binding protein 9 family.</text>
</comment>
<evidence type="ECO:0000256" key="2">
    <source>
        <dbReference type="ARBA" id="ARBA00022448"/>
    </source>
</evidence>
<reference evidence="5" key="1">
    <citation type="journal article" date="2021" name="PeerJ">
        <title>Extensive microbial diversity within the chicken gut microbiome revealed by metagenomics and culture.</title>
        <authorList>
            <person name="Gilroy R."/>
            <person name="Ravi A."/>
            <person name="Getino M."/>
            <person name="Pursley I."/>
            <person name="Horton D.L."/>
            <person name="Alikhan N.F."/>
            <person name="Baker D."/>
            <person name="Gharbi K."/>
            <person name="Hall N."/>
            <person name="Watson M."/>
            <person name="Adriaenssens E.M."/>
            <person name="Foster-Nyarko E."/>
            <person name="Jarju S."/>
            <person name="Secka A."/>
            <person name="Antonio M."/>
            <person name="Oren A."/>
            <person name="Chaudhuri R.R."/>
            <person name="La Ragione R."/>
            <person name="Hildebrand F."/>
            <person name="Pallen M.J."/>
        </authorList>
    </citation>
    <scope>NUCLEOTIDE SEQUENCE</scope>
    <source>
        <strain evidence="5">ChiGjej2B2-19336</strain>
    </source>
</reference>
<dbReference type="AlphaFoldDB" id="A0A921DQ64"/>
<dbReference type="SUPFAM" id="SSF53807">
    <property type="entry name" value="Helical backbone' metal receptor"/>
    <property type="match status" value="1"/>
</dbReference>
<evidence type="ECO:0000256" key="3">
    <source>
        <dbReference type="ARBA" id="ARBA00022729"/>
    </source>
</evidence>
<name>A0A921DQ64_9BACT</name>
<evidence type="ECO:0000256" key="1">
    <source>
        <dbReference type="ARBA" id="ARBA00011028"/>
    </source>
</evidence>
<dbReference type="RefSeq" id="WP_304120176.1">
    <property type="nucleotide sequence ID" value="NZ_DYZA01000010.1"/>
</dbReference>
<dbReference type="Proteomes" id="UP000698963">
    <property type="component" value="Unassembled WGS sequence"/>
</dbReference>
<dbReference type="PANTHER" id="PTHR42953">
    <property type="entry name" value="HIGH-AFFINITY ZINC UPTAKE SYSTEM PROTEIN ZNUA-RELATED"/>
    <property type="match status" value="1"/>
</dbReference>
<dbReference type="PANTHER" id="PTHR42953:SF3">
    <property type="entry name" value="HIGH-AFFINITY ZINC UPTAKE SYSTEM PROTEIN ZNUA"/>
    <property type="match status" value="1"/>
</dbReference>
<dbReference type="Gene3D" id="3.40.50.1980">
    <property type="entry name" value="Nitrogenase molybdenum iron protein domain"/>
    <property type="match status" value="2"/>
</dbReference>
<dbReference type="EMBL" id="DYZA01000010">
    <property type="protein sequence ID" value="HJD96094.1"/>
    <property type="molecule type" value="Genomic_DNA"/>
</dbReference>
<evidence type="ECO:0000313" key="5">
    <source>
        <dbReference type="EMBL" id="HJD96094.1"/>
    </source>
</evidence>
<protein>
    <submittedName>
        <fullName evidence="5">Metal ABC transporter substrate-binding protein</fullName>
    </submittedName>
</protein>
<feature type="chain" id="PRO_5037157507" evidence="4">
    <location>
        <begin position="22"/>
        <end position="301"/>
    </location>
</feature>
<accession>A0A921DQ64</accession>
<gene>
    <name evidence="5" type="ORF">K8W16_00380</name>
</gene>
<dbReference type="Pfam" id="PF01297">
    <property type="entry name" value="ZnuA"/>
    <property type="match status" value="1"/>
</dbReference>
<comment type="caution">
    <text evidence="5">The sequence shown here is derived from an EMBL/GenBank/DDBJ whole genome shotgun (WGS) entry which is preliminary data.</text>
</comment>
<reference evidence="5" key="2">
    <citation type="submission" date="2021-09" db="EMBL/GenBank/DDBJ databases">
        <authorList>
            <person name="Gilroy R."/>
        </authorList>
    </citation>
    <scope>NUCLEOTIDE SEQUENCE</scope>
    <source>
        <strain evidence="5">ChiGjej2B2-19336</strain>
    </source>
</reference>
<keyword evidence="2" id="KW-0813">Transport</keyword>
<sequence>MKTFFTFLVCLVLALASPAGAAAREITASVFPVWLLLREVARDVPGVNLSLLLPPGTGCPHDYAMTVQDRRALARADVLVVNGLGLESFLGEEGRAGKLMKEGSCIIDLSRGLDGLIREEGEGGPHHHGVNPHIFASPAMMERMALSLAKQLAGLDPANAALYEEGGRRTAERYAKLAEACREAGARMAGRGVLVQHDIFGYLARDMGLRVDGVIRESEGQEPSARDMLNLVQIIREKGTAAVITEPQYPDRTGKALAAETGIACLTLDPAAGGPEDASPDYYEHVMRENLRILENALGTY</sequence>
<dbReference type="GO" id="GO:0030001">
    <property type="term" value="P:metal ion transport"/>
    <property type="evidence" value="ECO:0007669"/>
    <property type="project" value="InterPro"/>
</dbReference>
<evidence type="ECO:0000313" key="6">
    <source>
        <dbReference type="Proteomes" id="UP000698963"/>
    </source>
</evidence>
<proteinExistence type="inferred from homology"/>